<evidence type="ECO:0000313" key="3">
    <source>
        <dbReference type="EMBL" id="MFD2168960.1"/>
    </source>
</evidence>
<dbReference type="Proteomes" id="UP001597343">
    <property type="component" value="Unassembled WGS sequence"/>
</dbReference>
<protein>
    <recommendedName>
        <fullName evidence="5">Peptidase M23</fullName>
    </recommendedName>
</protein>
<evidence type="ECO:0000313" key="4">
    <source>
        <dbReference type="Proteomes" id="UP001597343"/>
    </source>
</evidence>
<organism evidence="3 4">
    <name type="scientific">Tumebacillus lipolyticus</name>
    <dbReference type="NCBI Taxonomy" id="1280370"/>
    <lineage>
        <taxon>Bacteria</taxon>
        <taxon>Bacillati</taxon>
        <taxon>Bacillota</taxon>
        <taxon>Bacilli</taxon>
        <taxon>Bacillales</taxon>
        <taxon>Alicyclobacillaceae</taxon>
        <taxon>Tumebacillus</taxon>
    </lineage>
</organism>
<comment type="caution">
    <text evidence="3">The sequence shown here is derived from an EMBL/GenBank/DDBJ whole genome shotgun (WGS) entry which is preliminary data.</text>
</comment>
<accession>A0ABW4ZTQ2</accession>
<feature type="signal peptide" evidence="2">
    <location>
        <begin position="1"/>
        <end position="25"/>
    </location>
</feature>
<sequence>MLKRMRKTALTLFLLTALLPSSAAATNSLDTTDAAQKVTAELTEYRGQLRMIKQKEQTIRILKHQINDQSYELRQLLRKANDRKLTAGLEQQFATFDRKRSEANLLQEQGDRLKKSIHAARINRDLKRLRLLTAELDQLKMKQLERLREANQEVEELLAQVQERANRRK</sequence>
<proteinExistence type="predicted"/>
<keyword evidence="4" id="KW-1185">Reference proteome</keyword>
<keyword evidence="1" id="KW-0175">Coiled coil</keyword>
<dbReference type="RefSeq" id="WP_386044013.1">
    <property type="nucleotide sequence ID" value="NZ_JBHUIO010000002.1"/>
</dbReference>
<keyword evidence="2" id="KW-0732">Signal</keyword>
<feature type="chain" id="PRO_5046204693" description="Peptidase M23" evidence="2">
    <location>
        <begin position="26"/>
        <end position="169"/>
    </location>
</feature>
<reference evidence="4" key="1">
    <citation type="journal article" date="2019" name="Int. J. Syst. Evol. Microbiol.">
        <title>The Global Catalogue of Microorganisms (GCM) 10K type strain sequencing project: providing services to taxonomists for standard genome sequencing and annotation.</title>
        <authorList>
            <consortium name="The Broad Institute Genomics Platform"/>
            <consortium name="The Broad Institute Genome Sequencing Center for Infectious Disease"/>
            <person name="Wu L."/>
            <person name="Ma J."/>
        </authorList>
    </citation>
    <scope>NUCLEOTIDE SEQUENCE [LARGE SCALE GENOMIC DNA]</scope>
    <source>
        <strain evidence="4">CGMCC 1.13574</strain>
    </source>
</reference>
<evidence type="ECO:0000256" key="2">
    <source>
        <dbReference type="SAM" id="SignalP"/>
    </source>
</evidence>
<name>A0ABW4ZTQ2_9BACL</name>
<gene>
    <name evidence="3" type="ORF">ACFSOY_02870</name>
</gene>
<evidence type="ECO:0000256" key="1">
    <source>
        <dbReference type="SAM" id="Coils"/>
    </source>
</evidence>
<dbReference type="EMBL" id="JBHUIO010000002">
    <property type="protein sequence ID" value="MFD2168960.1"/>
    <property type="molecule type" value="Genomic_DNA"/>
</dbReference>
<evidence type="ECO:0008006" key="5">
    <source>
        <dbReference type="Google" id="ProtNLM"/>
    </source>
</evidence>
<feature type="coiled-coil region" evidence="1">
    <location>
        <begin position="122"/>
        <end position="167"/>
    </location>
</feature>